<keyword evidence="1" id="KW-0596">Phosphopantetheine</keyword>
<keyword evidence="6" id="KW-1185">Reference proteome</keyword>
<dbReference type="SUPFAM" id="SSF56801">
    <property type="entry name" value="Acetyl-CoA synthetase-like"/>
    <property type="match status" value="1"/>
</dbReference>
<feature type="domain" description="Thioester reductase (TE)" evidence="4">
    <location>
        <begin position="765"/>
        <end position="1007"/>
    </location>
</feature>
<dbReference type="InterPro" id="IPR036291">
    <property type="entry name" value="NAD(P)-bd_dom_sf"/>
</dbReference>
<evidence type="ECO:0000259" key="4">
    <source>
        <dbReference type="Pfam" id="PF07993"/>
    </source>
</evidence>
<proteinExistence type="predicted"/>
<dbReference type="InterPro" id="IPR013120">
    <property type="entry name" value="FAR_NAD-bd"/>
</dbReference>
<dbReference type="EMBL" id="ADBJ01000044">
    <property type="protein sequence ID" value="EFA77009.1"/>
    <property type="molecule type" value="Genomic_DNA"/>
</dbReference>
<feature type="domain" description="AMP-dependent synthetase/ligase" evidence="3">
    <location>
        <begin position="109"/>
        <end position="453"/>
    </location>
</feature>
<evidence type="ECO:0000256" key="2">
    <source>
        <dbReference type="ARBA" id="ARBA00022553"/>
    </source>
</evidence>
<evidence type="ECO:0000313" key="5">
    <source>
        <dbReference type="EMBL" id="EFA77009.1"/>
    </source>
</evidence>
<dbReference type="InParanoid" id="D3BNZ9"/>
<organism evidence="5 6">
    <name type="scientific">Heterostelium pallidum (strain ATCC 26659 / Pp 5 / PN500)</name>
    <name type="common">Cellular slime mold</name>
    <name type="synonym">Polysphondylium pallidum</name>
    <dbReference type="NCBI Taxonomy" id="670386"/>
    <lineage>
        <taxon>Eukaryota</taxon>
        <taxon>Amoebozoa</taxon>
        <taxon>Evosea</taxon>
        <taxon>Eumycetozoa</taxon>
        <taxon>Dictyostelia</taxon>
        <taxon>Acytosteliales</taxon>
        <taxon>Acytosteliaceae</taxon>
        <taxon>Heterostelium</taxon>
    </lineage>
</organism>
<dbReference type="InterPro" id="IPR010080">
    <property type="entry name" value="Thioester_reductase-like_dom"/>
</dbReference>
<name>D3BNZ9_HETP5</name>
<evidence type="ECO:0000259" key="3">
    <source>
        <dbReference type="Pfam" id="PF00501"/>
    </source>
</evidence>
<dbReference type="SUPFAM" id="SSF51735">
    <property type="entry name" value="NAD(P)-binding Rossmann-fold domains"/>
    <property type="match status" value="1"/>
</dbReference>
<sequence>MINNFDRNCKVCSKIIVSGQERYVCSECTDLTICLECYPHSNTLSDIHTDSAPLPHYCTIEKYTNEEIISLTEDPDFSTTILNVFKTLQNRRCLGHWINNRDLSLDPTVEWLTYQQVYERALMFGTTLLETIPIESKVGIYLTNVPEWYIVDLACLWYGFIIVPYNYQTNLENLYSILNNSETSAIIVDRISFQNLSYLLETNEDIKKQLKLIVHLEDTFNQDLRNKLPSNISFKLFSQMLLVEETIQPKKTNCKIKSLGYSSGSTGIPKGVVFINNTLKTYVNEQTDYSTLITLSFSSLAHAQRSFDYGRFRFGGRVALYSGKMEHIFDYIKMTRPHLIFSVPVFWKFVYSNFESILKSYISDHPHLSIEQCTKDVKKLHNNIFGDRIVHLYSIGAPLNLSVSNLINGIIGKLTITNYYGTTETQSIAFNGKVVPHLEYRLESVPELGFTINDTPYPRGEMIVNTSNISGGYYNNKEANTAFKDGWYYTGDIVEEYGTRSIRIIDRKKNAFKLSNGEFVCCEIIESLYSNSPLIKNIFVFGNINQSYLVAIVVPSQNALDKIDLIDFIKYQDNNQLKRLILEEIDRISKLNKSPHYEIPKMISLDNTQWTIENELLTPTGKFSRPNLYKYYKDDIESMFQTLNSIQEGLSSESEDKTNLLFNYLKFVLGLDINTLSEVDLSKLSFSQIGGDSIGAVKLSTLLKDKAKIDVKPQQILDKNVNLIDIFKNIIKNNEINWEDEMKLDDSIQTNGKSMKSSGFNNIFLTGATGFNGSFLLYDLIRNQNISKVFCLIRSSGSQSDARSKLVDIIRLKNNMMIKENEISKIHPIIGDLELPLFGLNINEFIDLSNQTDLIIHNGAYVHLMNPYSNMKMANVKGTEEVLRLSTIGDHIIPVSHISSIGTLHQFNQEIDDTIEPDLKNLNGMSGYSQSKLIAEQLIHIAFQRGLPIIMFRPGVIYSHTETGVDNSNDYIRLVLSGILYLGYYPDLSEEKINLLNLGPVDWISSSIINISLNRSWNDADDNNDKTPTFLLTNQKSITFNDFCLSISKIHPLKMTSFDNWKDLLLEQKNNPLHTMFKAFNQIIPTLSQYPIDNTNTTKEILKCGGYACPEINFDIIQKNIKHISKSEQLYITNFKTNK</sequence>
<evidence type="ECO:0008006" key="7">
    <source>
        <dbReference type="Google" id="ProtNLM"/>
    </source>
</evidence>
<dbReference type="RefSeq" id="XP_020429139.1">
    <property type="nucleotide sequence ID" value="XM_020580552.1"/>
</dbReference>
<dbReference type="PANTHER" id="PTHR43272">
    <property type="entry name" value="LONG-CHAIN-FATTY-ACID--COA LIGASE"/>
    <property type="match status" value="1"/>
</dbReference>
<dbReference type="GO" id="GO:0004467">
    <property type="term" value="F:long-chain fatty acid-CoA ligase activity"/>
    <property type="evidence" value="ECO:0007669"/>
    <property type="project" value="TreeGrafter"/>
</dbReference>
<gene>
    <name evidence="5" type="ORF">PPL_09761</name>
</gene>
<dbReference type="PROSITE" id="PS00012">
    <property type="entry name" value="PHOSPHOPANTETHEINE"/>
    <property type="match status" value="1"/>
</dbReference>
<protein>
    <recommendedName>
        <fullName evidence="7">Carrier domain-containing protein</fullName>
    </recommendedName>
</protein>
<dbReference type="STRING" id="670386.D3BNZ9"/>
<dbReference type="InterPro" id="IPR020845">
    <property type="entry name" value="AMP-binding_CS"/>
</dbReference>
<accession>D3BNZ9</accession>
<dbReference type="InterPro" id="IPR006162">
    <property type="entry name" value="Ppantetheine_attach_site"/>
</dbReference>
<dbReference type="AlphaFoldDB" id="D3BNZ9"/>
<dbReference type="GO" id="GO:0016020">
    <property type="term" value="C:membrane"/>
    <property type="evidence" value="ECO:0007669"/>
    <property type="project" value="TreeGrafter"/>
</dbReference>
<dbReference type="GO" id="GO:0005783">
    <property type="term" value="C:endoplasmic reticulum"/>
    <property type="evidence" value="ECO:0007669"/>
    <property type="project" value="TreeGrafter"/>
</dbReference>
<evidence type="ECO:0000313" key="6">
    <source>
        <dbReference type="Proteomes" id="UP000001396"/>
    </source>
</evidence>
<dbReference type="Gene3D" id="3.40.50.720">
    <property type="entry name" value="NAD(P)-binding Rossmann-like Domain"/>
    <property type="match status" value="1"/>
</dbReference>
<dbReference type="PROSITE" id="PS00455">
    <property type="entry name" value="AMP_BINDING"/>
    <property type="match status" value="1"/>
</dbReference>
<dbReference type="Pfam" id="PF07993">
    <property type="entry name" value="NAD_binding_4"/>
    <property type="match status" value="1"/>
</dbReference>
<comment type="caution">
    <text evidence="5">The sequence shown here is derived from an EMBL/GenBank/DDBJ whole genome shotgun (WGS) entry which is preliminary data.</text>
</comment>
<dbReference type="InterPro" id="IPR042099">
    <property type="entry name" value="ANL_N_sf"/>
</dbReference>
<dbReference type="InterPro" id="IPR000873">
    <property type="entry name" value="AMP-dep_synth/lig_dom"/>
</dbReference>
<reference evidence="5 6" key="1">
    <citation type="journal article" date="2011" name="Genome Res.">
        <title>Phylogeny-wide analysis of social amoeba genomes highlights ancient origins for complex intercellular communication.</title>
        <authorList>
            <person name="Heidel A.J."/>
            <person name="Lawal H.M."/>
            <person name="Felder M."/>
            <person name="Schilde C."/>
            <person name="Helps N.R."/>
            <person name="Tunggal B."/>
            <person name="Rivero F."/>
            <person name="John U."/>
            <person name="Schleicher M."/>
            <person name="Eichinger L."/>
            <person name="Platzer M."/>
            <person name="Noegel A.A."/>
            <person name="Schaap P."/>
            <person name="Gloeckner G."/>
        </authorList>
    </citation>
    <scope>NUCLEOTIDE SEQUENCE [LARGE SCALE GENOMIC DNA]</scope>
    <source>
        <strain evidence="6">ATCC 26659 / Pp 5 / PN500</strain>
    </source>
</reference>
<dbReference type="NCBIfam" id="TIGR01746">
    <property type="entry name" value="Thioester-redct"/>
    <property type="match status" value="1"/>
</dbReference>
<evidence type="ECO:0000256" key="1">
    <source>
        <dbReference type="ARBA" id="ARBA00022450"/>
    </source>
</evidence>
<dbReference type="Pfam" id="PF23562">
    <property type="entry name" value="AMP-binding_C_3"/>
    <property type="match status" value="1"/>
</dbReference>
<dbReference type="Pfam" id="PF00501">
    <property type="entry name" value="AMP-binding"/>
    <property type="match status" value="1"/>
</dbReference>
<dbReference type="Gene3D" id="3.40.50.12780">
    <property type="entry name" value="N-terminal domain of ligase-like"/>
    <property type="match status" value="1"/>
</dbReference>
<dbReference type="PANTHER" id="PTHR43272:SF91">
    <property type="entry name" value="CARRIER DOMAIN-CONTAINING PROTEIN"/>
    <property type="match status" value="1"/>
</dbReference>
<dbReference type="CDD" id="cd05235">
    <property type="entry name" value="SDR_e1"/>
    <property type="match status" value="1"/>
</dbReference>
<dbReference type="Proteomes" id="UP000001396">
    <property type="component" value="Unassembled WGS sequence"/>
</dbReference>
<dbReference type="GeneID" id="31365234"/>
<keyword evidence="2" id="KW-0597">Phosphoprotein</keyword>